<comment type="similarity">
    <text evidence="2">Belongs to the aminoglycoside phosphotransferase family.</text>
</comment>
<dbReference type="PANTHER" id="PTHR21064:SF1">
    <property type="entry name" value="HYDROXYLYSINE KINASE"/>
    <property type="match status" value="1"/>
</dbReference>
<feature type="domain" description="Aminoglycoside phosphotransferase" evidence="10">
    <location>
        <begin position="57"/>
        <end position="277"/>
    </location>
</feature>
<keyword evidence="4" id="KW-0808">Transferase</keyword>
<keyword evidence="11" id="KW-1185">Reference proteome</keyword>
<dbReference type="AlphaFoldDB" id="A0A6J1SFA3"/>
<comment type="catalytic activity">
    <reaction evidence="6">
        <text>(5R)-5-hydroxy-L-lysine + GTP = (5R)-5-phosphooxy-L-lysine + GDP + H(+)</text>
        <dbReference type="Rhea" id="RHEA:19049"/>
        <dbReference type="ChEBI" id="CHEBI:15378"/>
        <dbReference type="ChEBI" id="CHEBI:37565"/>
        <dbReference type="ChEBI" id="CHEBI:57882"/>
        <dbReference type="ChEBI" id="CHEBI:58189"/>
        <dbReference type="ChEBI" id="CHEBI:58357"/>
        <dbReference type="EC" id="2.7.1.81"/>
    </reaction>
</comment>
<sequence>MECPSLDVQAALALAVRLYGLSGGTAKALDGYDDRNFWLQNHEVADNPSLTEVAAAGYTLKVTNSLDSRNLAFLEEQTLLILHLADHGMNCPRPVRNKDGKIYSIEQLREGGPGHAVRLFEFIPGETLGKVPWQPDFADQAGRELARIHNVVDGVDFPAVKSRTTEWSLWEAPRVLKYASYVVDESRRALVQEVLEAFQRDTGAQAEFLRGDSGLIHGDFNQFNIVVARAAEGAPSPYSVTGVLDLGDCHCAPRLFDVALTAAYMAITSGDVQDIAGVLVGYSRERPLTHVALDLLKVCICTRLCQSLVMGLRAHALEPQNTYVLDTQKNGWPVLQALWKEPKGKYEQEWKQKVQIA</sequence>
<evidence type="ECO:0000259" key="10">
    <source>
        <dbReference type="Pfam" id="PF01636"/>
    </source>
</evidence>
<dbReference type="PANTHER" id="PTHR21064">
    <property type="entry name" value="AMINOGLYCOSIDE PHOSPHOTRANSFERASE DOMAIN-CONTAINING PROTEIN-RELATED"/>
    <property type="match status" value="1"/>
</dbReference>
<protein>
    <recommendedName>
        <fullName evidence="9">Hydroxylysine kinase</fullName>
        <ecNumber evidence="8">2.7.1.81</ecNumber>
    </recommendedName>
</protein>
<dbReference type="Proteomes" id="UP000504606">
    <property type="component" value="Unplaced"/>
</dbReference>
<dbReference type="SUPFAM" id="SSF56112">
    <property type="entry name" value="Protein kinase-like (PK-like)"/>
    <property type="match status" value="1"/>
</dbReference>
<dbReference type="Gene3D" id="3.90.1200.10">
    <property type="match status" value="1"/>
</dbReference>
<evidence type="ECO:0000313" key="12">
    <source>
        <dbReference type="RefSeq" id="XP_026279894.2"/>
    </source>
</evidence>
<organism evidence="11 12">
    <name type="scientific">Frankliniella occidentalis</name>
    <name type="common">Western flower thrips</name>
    <name type="synonym">Euthrips occidentalis</name>
    <dbReference type="NCBI Taxonomy" id="133901"/>
    <lineage>
        <taxon>Eukaryota</taxon>
        <taxon>Metazoa</taxon>
        <taxon>Ecdysozoa</taxon>
        <taxon>Arthropoda</taxon>
        <taxon>Hexapoda</taxon>
        <taxon>Insecta</taxon>
        <taxon>Pterygota</taxon>
        <taxon>Neoptera</taxon>
        <taxon>Paraneoptera</taxon>
        <taxon>Thysanoptera</taxon>
        <taxon>Terebrantia</taxon>
        <taxon>Thripoidea</taxon>
        <taxon>Thripidae</taxon>
        <taxon>Frankliniella</taxon>
    </lineage>
</organism>
<dbReference type="InterPro" id="IPR011009">
    <property type="entry name" value="Kinase-like_dom_sf"/>
</dbReference>
<accession>A0A6J1SFA3</accession>
<comment type="subcellular location">
    <subcellularLocation>
        <location evidence="1">Cytoplasm</location>
    </subcellularLocation>
</comment>
<dbReference type="InterPro" id="IPR002575">
    <property type="entry name" value="Aminoglycoside_PTrfase"/>
</dbReference>
<evidence type="ECO:0000256" key="6">
    <source>
        <dbReference type="ARBA" id="ARBA00036820"/>
    </source>
</evidence>
<dbReference type="KEGG" id="foc:113207505"/>
<evidence type="ECO:0000256" key="8">
    <source>
        <dbReference type="ARBA" id="ARBA00038873"/>
    </source>
</evidence>
<evidence type="ECO:0000256" key="9">
    <source>
        <dbReference type="ARBA" id="ARBA00040505"/>
    </source>
</evidence>
<dbReference type="InterPro" id="IPR050249">
    <property type="entry name" value="Pseudomonas-type_ThrB"/>
</dbReference>
<evidence type="ECO:0000256" key="3">
    <source>
        <dbReference type="ARBA" id="ARBA00022490"/>
    </source>
</evidence>
<name>A0A6J1SFA3_FRAOC</name>
<keyword evidence="5 12" id="KW-0418">Kinase</keyword>
<evidence type="ECO:0000313" key="11">
    <source>
        <dbReference type="Proteomes" id="UP000504606"/>
    </source>
</evidence>
<dbReference type="RefSeq" id="XP_026279894.2">
    <property type="nucleotide sequence ID" value="XM_026424109.2"/>
</dbReference>
<evidence type="ECO:0000256" key="7">
    <source>
        <dbReference type="ARBA" id="ARBA00037368"/>
    </source>
</evidence>
<dbReference type="Pfam" id="PF01636">
    <property type="entry name" value="APH"/>
    <property type="match status" value="1"/>
</dbReference>
<keyword evidence="3" id="KW-0963">Cytoplasm</keyword>
<dbReference type="GeneID" id="113207505"/>
<gene>
    <name evidence="12" type="primary">LOC113207505</name>
</gene>
<evidence type="ECO:0000256" key="2">
    <source>
        <dbReference type="ARBA" id="ARBA00006219"/>
    </source>
</evidence>
<comment type="function">
    <text evidence="7">Catalyzes the GTP-dependent phosphorylation of 5-hydroxy-L-lysine.</text>
</comment>
<dbReference type="EC" id="2.7.1.81" evidence="8"/>
<evidence type="ECO:0000256" key="1">
    <source>
        <dbReference type="ARBA" id="ARBA00004496"/>
    </source>
</evidence>
<dbReference type="GO" id="GO:0047992">
    <property type="term" value="F:hydroxylysine kinase activity"/>
    <property type="evidence" value="ECO:0007669"/>
    <property type="project" value="UniProtKB-EC"/>
</dbReference>
<evidence type="ECO:0000256" key="5">
    <source>
        <dbReference type="ARBA" id="ARBA00022777"/>
    </source>
</evidence>
<dbReference type="OrthoDB" id="9973935at2759"/>
<proteinExistence type="inferred from homology"/>
<dbReference type="GO" id="GO:0005737">
    <property type="term" value="C:cytoplasm"/>
    <property type="evidence" value="ECO:0007669"/>
    <property type="project" value="UniProtKB-SubCell"/>
</dbReference>
<reference evidence="12" key="1">
    <citation type="submission" date="2025-08" db="UniProtKB">
        <authorList>
            <consortium name="RefSeq"/>
        </authorList>
    </citation>
    <scope>IDENTIFICATION</scope>
    <source>
        <tissue evidence="12">Whole organism</tissue>
    </source>
</reference>
<evidence type="ECO:0000256" key="4">
    <source>
        <dbReference type="ARBA" id="ARBA00022679"/>
    </source>
</evidence>